<organism evidence="1 2">
    <name type="scientific">Paenibacillus mucilaginosus (strain KNP414)</name>
    <dbReference type="NCBI Taxonomy" id="1036673"/>
    <lineage>
        <taxon>Bacteria</taxon>
        <taxon>Bacillati</taxon>
        <taxon>Bacillota</taxon>
        <taxon>Bacilli</taxon>
        <taxon>Bacillales</taxon>
        <taxon>Paenibacillaceae</taxon>
        <taxon>Paenibacillus</taxon>
    </lineage>
</organism>
<dbReference type="EMBL" id="CP002869">
    <property type="protein sequence ID" value="AEI46381.1"/>
    <property type="molecule type" value="Genomic_DNA"/>
</dbReference>
<protein>
    <submittedName>
        <fullName evidence="1">Uncharacterized protein</fullName>
    </submittedName>
</protein>
<dbReference type="HOGENOM" id="CLU_3155719_0_0_9"/>
<reference evidence="2" key="1">
    <citation type="submission" date="2011-06" db="EMBL/GenBank/DDBJ databases">
        <title>Complete genome sequence of Paenibacillus mucilaginosus KNP414.</title>
        <authorList>
            <person name="Wang J."/>
            <person name="Hu S."/>
            <person name="Hu X."/>
            <person name="Zhang B."/>
            <person name="Dong D."/>
            <person name="Zhang S."/>
            <person name="Zhao K."/>
            <person name="Wu D."/>
        </authorList>
    </citation>
    <scope>NUCLEOTIDE SEQUENCE [LARGE SCALE GENOMIC DNA]</scope>
    <source>
        <strain evidence="2">KNP414</strain>
    </source>
</reference>
<proteinExistence type="predicted"/>
<name>F8FJ03_PAEMK</name>
<dbReference type="AlphaFoldDB" id="F8FJ03"/>
<evidence type="ECO:0000313" key="1">
    <source>
        <dbReference type="EMBL" id="AEI46381.1"/>
    </source>
</evidence>
<sequence>MLHVLRAAGGSGIGGLKLPADSLILQEIVPRGTTIWEFWMWVASVRDG</sequence>
<reference evidence="1 2" key="2">
    <citation type="journal article" date="2013" name="Genome Announc.">
        <title>Genome Sequence of Growth-Improving Paenibacillus mucilaginosus Strain KNP414.</title>
        <authorList>
            <person name="Lu J.J."/>
            <person name="Wang J.F."/>
            <person name="Hu X.F."/>
        </authorList>
    </citation>
    <scope>NUCLEOTIDE SEQUENCE [LARGE SCALE GENOMIC DNA]</scope>
    <source>
        <strain evidence="1 2">KNP414</strain>
    </source>
</reference>
<dbReference type="KEGG" id="pms:KNP414_07896"/>
<evidence type="ECO:0000313" key="2">
    <source>
        <dbReference type="Proteomes" id="UP000006620"/>
    </source>
</evidence>
<accession>F8FJ03</accession>
<gene>
    <name evidence="1" type="ordered locus">KNP414_07896</name>
</gene>
<dbReference type="Proteomes" id="UP000006620">
    <property type="component" value="Chromosome"/>
</dbReference>